<sequence length="765" mass="83982">MATNNRALLIDLRDRLLACAAAVPPRAESFHRELTALLAEVEGALSWRGVLGRGQSTPRLAPRVAALAARGEALHGLFDRLARIEGQLAAAAQSLERIAAPGLREPDCIPAMLGHLGAETRRLGRQVRTDDDLMVDQRRCETTGVASARLTQALALWLSAETVLTRIRASSRTAALEAALPELGERLCRTGPTPEWQAEVKALVDPLEQLASREQPREITQTQLIIKALPRWARALGEDCDAGDALAERFTARRKDWPGEDDRTFEELFEQARALEQDLVGRAAERRRAGLADLGARCALFAQLVGADPDLDELVQDLSAETPDNPRDHEDWCEQLRDADEAFRNRVKRSETALLATFSADLGDCRTRLEALGATPRQPARDAELARLRDDFARLARTGPGADPLSLLNQVEGARGLRADLEALEAALHEDDAALAAAHADLERRRCWLAERAPGLGIVVPTMTVGNQASGAADAQLAQQERLLSGAEARFAQVGREAIEAANRRIDQLLAVLTPERIAAAGLDLAAIPAAPDEGLGRIDDTLGQVRTRLVALESLAADEEQSLTASAAQLRQVLELIPAAPLGRHDRDDREAMLRQLQQWRPDAPADPVERLTALRELIENARHIEQRIAAAARQLQARREALGERLRRFNGLFLQGYCPDLYGRVEALVHPPAQTRWPRGAEAGQLQEAERLLRLLERQAQRLAAREIGETLQVLERQARRGADPQVRALVATVQGLPLEQPPPARLRRQLAEQLRTLGLERP</sequence>
<protein>
    <submittedName>
        <fullName evidence="2">Uncharacterized protein</fullName>
    </submittedName>
</protein>
<dbReference type="RefSeq" id="WP_100920230.1">
    <property type="nucleotide sequence ID" value="NZ_CP020370.1"/>
</dbReference>
<dbReference type="EMBL" id="CP020370">
    <property type="protein sequence ID" value="AUB82504.1"/>
    <property type="molecule type" value="Genomic_DNA"/>
</dbReference>
<dbReference type="Proteomes" id="UP000232638">
    <property type="component" value="Chromosome"/>
</dbReference>
<organism evidence="2 3">
    <name type="scientific">Candidatus Thiodictyon syntrophicum</name>
    <dbReference type="NCBI Taxonomy" id="1166950"/>
    <lineage>
        <taxon>Bacteria</taxon>
        <taxon>Pseudomonadati</taxon>
        <taxon>Pseudomonadota</taxon>
        <taxon>Gammaproteobacteria</taxon>
        <taxon>Chromatiales</taxon>
        <taxon>Chromatiaceae</taxon>
        <taxon>Thiodictyon</taxon>
    </lineage>
</organism>
<keyword evidence="1" id="KW-0175">Coiled coil</keyword>
<dbReference type="AlphaFoldDB" id="A0A2K8UAA0"/>
<proteinExistence type="predicted"/>
<dbReference type="KEGG" id="tsy:THSYN_17170"/>
<reference evidence="2 3" key="1">
    <citation type="submission" date="2017-03" db="EMBL/GenBank/DDBJ databases">
        <title>Complete genome sequence of Candidatus 'Thiodictyon syntrophicum' sp. nov. strain Cad16T, a photolithoautotroph purple sulfur bacterium isolated from an alpine meromictic lake.</title>
        <authorList>
            <person name="Luedin S.M."/>
            <person name="Pothier J.F."/>
            <person name="Danza F."/>
            <person name="Storelli N."/>
            <person name="Wittwer M."/>
            <person name="Tonolla M."/>
        </authorList>
    </citation>
    <scope>NUCLEOTIDE SEQUENCE [LARGE SCALE GENOMIC DNA]</scope>
    <source>
        <strain evidence="2 3">Cad16T</strain>
    </source>
</reference>
<feature type="coiled-coil region" evidence="1">
    <location>
        <begin position="681"/>
        <end position="708"/>
    </location>
</feature>
<evidence type="ECO:0000313" key="3">
    <source>
        <dbReference type="Proteomes" id="UP000232638"/>
    </source>
</evidence>
<gene>
    <name evidence="2" type="ORF">THSYN_17170</name>
</gene>
<name>A0A2K8UAA0_9GAMM</name>
<keyword evidence="3" id="KW-1185">Reference proteome</keyword>
<accession>A0A2K8UAA0</accession>
<evidence type="ECO:0000256" key="1">
    <source>
        <dbReference type="SAM" id="Coils"/>
    </source>
</evidence>
<evidence type="ECO:0000313" key="2">
    <source>
        <dbReference type="EMBL" id="AUB82504.1"/>
    </source>
</evidence>
<dbReference type="OrthoDB" id="9819961at2"/>